<dbReference type="Proteomes" id="UP000203816">
    <property type="component" value="Segment"/>
</dbReference>
<dbReference type="GO" id="GO:0006260">
    <property type="term" value="P:DNA replication"/>
    <property type="evidence" value="ECO:0007669"/>
    <property type="project" value="UniProtKB-KW"/>
</dbReference>
<sequence>MENTMVYDIIVELASIGSTKEKEKILTKYKNNTLLKDVFRLTYSKQVNFYLRKFPEFEIDEETKTLSDGLSYLENILSKRVLTGQAGVAGLISVLKHMSSKDIDVIRRVINRDLECGVGRSIPNKVWKNIIPEQPQCLASPYSDKNLKKIVFPAYAQLKADGARCFAEIVDGEVSFFSRAGNEYQGLDSLKIEILKLVKDLEGNFVIDGELVYFPVKTKTGLDDLFDDEDEEVSIDVAAREIGNGIVNKSLKNTISTEEADCIRYQTWDIIPYDVYYSDGAINSAPYSERLALLESIVDKSPRVEIVETEIVQNIDEARKIYRRYIELGLEGIILKNMDFIWANTRTANMVKFKEEVDFDLEIIDAYCHSKDPDKLGGVTLRSRDGLILFNCGSGFKDKDYDKDKAGNKVFIELKDRHELDRRFLWTQFINGRLVGSIVTGVCTGALRVEGRDTYSLYLGRIKSLRYDKDEPNSFEDIFGVTAEEYFKS</sequence>
<dbReference type="PROSITE" id="PS50160">
    <property type="entry name" value="DNA_LIGASE_A3"/>
    <property type="match status" value="1"/>
</dbReference>
<dbReference type="GO" id="GO:0003910">
    <property type="term" value="F:DNA ligase (ATP) activity"/>
    <property type="evidence" value="ECO:0007669"/>
    <property type="project" value="InterPro"/>
</dbReference>
<evidence type="ECO:0000256" key="4">
    <source>
        <dbReference type="ARBA" id="ARBA00022763"/>
    </source>
</evidence>
<dbReference type="Pfam" id="PF01068">
    <property type="entry name" value="DNA_ligase_A_M"/>
    <property type="match status" value="1"/>
</dbReference>
<protein>
    <submittedName>
        <fullName evidence="7">DNA ligase</fullName>
    </submittedName>
</protein>
<dbReference type="GO" id="GO:0006310">
    <property type="term" value="P:DNA recombination"/>
    <property type="evidence" value="ECO:0007669"/>
    <property type="project" value="InterPro"/>
</dbReference>
<dbReference type="Gene3D" id="3.30.470.30">
    <property type="entry name" value="DNA ligase/mRNA capping enzyme"/>
    <property type="match status" value="1"/>
</dbReference>
<dbReference type="InterPro" id="IPR050326">
    <property type="entry name" value="NAD_dep_DNA_ligaseB"/>
</dbReference>
<dbReference type="GeneID" id="29059221"/>
<keyword evidence="2 7" id="KW-0436">Ligase</keyword>
<dbReference type="PANTHER" id="PTHR47810">
    <property type="entry name" value="DNA LIGASE"/>
    <property type="match status" value="1"/>
</dbReference>
<dbReference type="EMBL" id="KX078569">
    <property type="protein sequence ID" value="ANM46414.1"/>
    <property type="molecule type" value="Genomic_DNA"/>
</dbReference>
<comment type="similarity">
    <text evidence="1">Belongs to the ATP-dependent DNA ligase family.</text>
</comment>
<evidence type="ECO:0000256" key="2">
    <source>
        <dbReference type="ARBA" id="ARBA00022598"/>
    </source>
</evidence>
<dbReference type="GO" id="GO:0006281">
    <property type="term" value="P:DNA repair"/>
    <property type="evidence" value="ECO:0007669"/>
    <property type="project" value="UniProtKB-KW"/>
</dbReference>
<name>A0A192Y9J6_9CAUD</name>
<reference evidence="7 8" key="1">
    <citation type="submission" date="2016-04" db="EMBL/GenBank/DDBJ databases">
        <title>Comparative genomics of Morganella phages MP1 and MP2 define new clades among the T4 and T7-like Viruses.</title>
        <authorList>
            <person name="Pinto G."/>
            <person name="Oliveira A."/>
            <person name="Malgorzata L."/>
            <person name="Kropinski A."/>
            <person name="Azeredo J."/>
        </authorList>
    </citation>
    <scope>NUCLEOTIDE SEQUENCE [LARGE SCALE GENOMIC DNA]</scope>
</reference>
<dbReference type="RefSeq" id="YP_009280064.1">
    <property type="nucleotide sequence ID" value="NC_031020.1"/>
</dbReference>
<proteinExistence type="inferred from homology"/>
<dbReference type="PANTHER" id="PTHR47810:SF1">
    <property type="entry name" value="DNA LIGASE B"/>
    <property type="match status" value="1"/>
</dbReference>
<evidence type="ECO:0000259" key="6">
    <source>
        <dbReference type="PROSITE" id="PS50160"/>
    </source>
</evidence>
<keyword evidence="3" id="KW-0235">DNA replication</keyword>
<dbReference type="InterPro" id="IPR016059">
    <property type="entry name" value="DNA_ligase_ATP-dep_CS"/>
</dbReference>
<evidence type="ECO:0000313" key="7">
    <source>
        <dbReference type="EMBL" id="ANM46414.1"/>
    </source>
</evidence>
<organism evidence="7 8">
    <name type="scientific">Morganella phage vB_MmoM_MP1</name>
    <dbReference type="NCBI Taxonomy" id="1852628"/>
    <lineage>
        <taxon>Viruses</taxon>
        <taxon>Duplodnaviria</taxon>
        <taxon>Heunggongvirae</taxon>
        <taxon>Uroviricota</taxon>
        <taxon>Caudoviricetes</taxon>
        <taxon>Pantevenvirales</taxon>
        <taxon>Straboviridae</taxon>
        <taxon>Gualtarvirus</taxon>
        <taxon>Gualtarvirus mp1</taxon>
    </lineage>
</organism>
<evidence type="ECO:0000256" key="1">
    <source>
        <dbReference type="ARBA" id="ARBA00007572"/>
    </source>
</evidence>
<dbReference type="GO" id="GO:0005524">
    <property type="term" value="F:ATP binding"/>
    <property type="evidence" value="ECO:0007669"/>
    <property type="project" value="InterPro"/>
</dbReference>
<feature type="domain" description="ATP-dependent DNA ligase family profile" evidence="6">
    <location>
        <begin position="273"/>
        <end position="366"/>
    </location>
</feature>
<keyword evidence="4" id="KW-0227">DNA damage</keyword>
<evidence type="ECO:0000256" key="3">
    <source>
        <dbReference type="ARBA" id="ARBA00022705"/>
    </source>
</evidence>
<gene>
    <name evidence="7" type="ORF">MP1_gp0206</name>
</gene>
<dbReference type="InterPro" id="IPR012310">
    <property type="entry name" value="DNA_ligase_ATP-dep_cent"/>
</dbReference>
<evidence type="ECO:0000313" key="8">
    <source>
        <dbReference type="Proteomes" id="UP000203816"/>
    </source>
</evidence>
<dbReference type="KEGG" id="vg:29059221"/>
<dbReference type="PROSITE" id="PS00697">
    <property type="entry name" value="DNA_LIGASE_A1"/>
    <property type="match status" value="1"/>
</dbReference>
<evidence type="ECO:0000256" key="5">
    <source>
        <dbReference type="ARBA" id="ARBA00023204"/>
    </source>
</evidence>
<dbReference type="OrthoDB" id="4135at10239"/>
<dbReference type="SUPFAM" id="SSF56091">
    <property type="entry name" value="DNA ligase/mRNA capping enzyme, catalytic domain"/>
    <property type="match status" value="1"/>
</dbReference>
<keyword evidence="8" id="KW-1185">Reference proteome</keyword>
<keyword evidence="5" id="KW-0234">DNA repair</keyword>
<accession>A0A192Y9J6</accession>